<proteinExistence type="predicted"/>
<dbReference type="EMBL" id="SRXV01000003">
    <property type="protein sequence ID" value="TGY92174.1"/>
    <property type="molecule type" value="Genomic_DNA"/>
</dbReference>
<accession>A0A4S2H8L3</accession>
<gene>
    <name evidence="1" type="ORF">E5162_10960</name>
</gene>
<dbReference type="AlphaFoldDB" id="A0A4S2H8L3"/>
<sequence>MTATLSDMMSSQIARCVRSSADAPSDMELGVQVSVRLNRDGTLSDAPRLTNEARVLGSPNPYLRVAGQRALRAVIDCAPYRMPAENYQQWRLLEVNVDTQAGR</sequence>
<reference evidence="1 2" key="1">
    <citation type="journal article" date="2013" name="Int. J. Syst. Evol. Microbiol.">
        <title>Marinicauda pacifica gen. nov., sp. nov., a prosthecate alphaproteobacterium of the family Hyphomonadaceae isolated from deep seawater.</title>
        <authorList>
            <person name="Zhang X.Y."/>
            <person name="Li G.W."/>
            <person name="Wang C.S."/>
            <person name="Zhang Y.J."/>
            <person name="Xu X.W."/>
            <person name="Li H."/>
            <person name="Liu A."/>
            <person name="Liu C."/>
            <person name="Xie B.B."/>
            <person name="Qin Q.L."/>
            <person name="Xu Z."/>
            <person name="Chen X.L."/>
            <person name="Zhou B.C."/>
            <person name="Zhang Y.Z."/>
        </authorList>
    </citation>
    <scope>NUCLEOTIDE SEQUENCE [LARGE SCALE GENOMIC DNA]</scope>
    <source>
        <strain evidence="1 2">P-1 km-3</strain>
    </source>
</reference>
<organism evidence="1 2">
    <name type="scientific">Marinicauda pacifica</name>
    <dbReference type="NCBI Taxonomy" id="1133559"/>
    <lineage>
        <taxon>Bacteria</taxon>
        <taxon>Pseudomonadati</taxon>
        <taxon>Pseudomonadota</taxon>
        <taxon>Alphaproteobacteria</taxon>
        <taxon>Maricaulales</taxon>
        <taxon>Maricaulaceae</taxon>
        <taxon>Marinicauda</taxon>
    </lineage>
</organism>
<evidence type="ECO:0008006" key="3">
    <source>
        <dbReference type="Google" id="ProtNLM"/>
    </source>
</evidence>
<dbReference type="Proteomes" id="UP000305451">
    <property type="component" value="Unassembled WGS sequence"/>
</dbReference>
<name>A0A4S2H8L3_9PROT</name>
<dbReference type="Gene3D" id="3.30.1150.10">
    <property type="match status" value="1"/>
</dbReference>
<protein>
    <recommendedName>
        <fullName evidence="3">TonB C-terminal domain-containing protein</fullName>
    </recommendedName>
</protein>
<dbReference type="SUPFAM" id="SSF74653">
    <property type="entry name" value="TolA/TonB C-terminal domain"/>
    <property type="match status" value="1"/>
</dbReference>
<comment type="caution">
    <text evidence="1">The sequence shown here is derived from an EMBL/GenBank/DDBJ whole genome shotgun (WGS) entry which is preliminary data.</text>
</comment>
<evidence type="ECO:0000313" key="2">
    <source>
        <dbReference type="Proteomes" id="UP000305451"/>
    </source>
</evidence>
<evidence type="ECO:0000313" key="1">
    <source>
        <dbReference type="EMBL" id="TGY92174.1"/>
    </source>
</evidence>
<keyword evidence="2" id="KW-1185">Reference proteome</keyword>